<protein>
    <submittedName>
        <fullName evidence="1">Uncharacterized protein</fullName>
    </submittedName>
</protein>
<dbReference type="AlphaFoldDB" id="Q3TEK5"/>
<dbReference type="AGR" id="MGI:104565"/>
<dbReference type="MGI" id="MGI:104565">
    <property type="gene designation" value="Cdkn1b"/>
</dbReference>
<proteinExistence type="evidence at transcript level"/>
<dbReference type="EMBL" id="AK169586">
    <property type="protein sequence ID" value="BAE41243.1"/>
    <property type="molecule type" value="mRNA"/>
</dbReference>
<reference evidence="1" key="6">
    <citation type="submission" date="2004-04" db="EMBL/GenBank/DDBJ databases">
        <authorList>
            <person name="Arakawa T."/>
            <person name="Carninci P."/>
            <person name="Fukuda S."/>
            <person name="Hashizume W."/>
            <person name="Hayashida K."/>
            <person name="Hori F."/>
            <person name="Iida J."/>
            <person name="Imamura K."/>
            <person name="Imotani K."/>
            <person name="Itoh M."/>
            <person name="Kanagawa S."/>
            <person name="Kawai J."/>
            <person name="Kojima M."/>
            <person name="Konno H."/>
            <person name="Murata M."/>
            <person name="Nakamura M."/>
            <person name="Ninomiya N."/>
            <person name="Nishiyori H."/>
            <person name="Nomura K."/>
            <person name="Ohno M."/>
            <person name="Sakazume N."/>
            <person name="Sano H."/>
            <person name="Sasaki D."/>
            <person name="Shibata K."/>
            <person name="Shiraki T."/>
            <person name="Tagami M."/>
            <person name="Tagami Y."/>
            <person name="Waki K."/>
            <person name="Watahiki A."/>
            <person name="Muramatsu M."/>
            <person name="Hayashizaki Y."/>
        </authorList>
    </citation>
    <scope>NUCLEOTIDE SEQUENCE</scope>
    <source>
        <strain evidence="1">C57BL/6J</strain>
        <tissue evidence="1">Thymus</tissue>
    </source>
</reference>
<evidence type="ECO:0000313" key="1">
    <source>
        <dbReference type="EMBL" id="BAE41243.1"/>
    </source>
</evidence>
<reference evidence="1" key="4">
    <citation type="journal article" date="2001" name="Nature">
        <title>Functional annotation of a full-length mouse cDNA collection.</title>
        <authorList>
            <consortium name="The RIKEN Genome Exploration Research Group Phase II Team and the FANTOM Consortium"/>
        </authorList>
    </citation>
    <scope>NUCLEOTIDE SEQUENCE</scope>
    <source>
        <strain evidence="1">C57BL/6J</strain>
        <tissue evidence="1">Thymus</tissue>
    </source>
</reference>
<evidence type="ECO:0000313" key="2">
    <source>
        <dbReference type="MGI" id="MGI:104565"/>
    </source>
</evidence>
<reference evidence="1" key="8">
    <citation type="journal article" date="2005" name="Science">
        <title>Antisense Transcription in the Mammalian Transcriptome.</title>
        <authorList>
            <consortium name="RIKEN Genome Exploration Research Group and Genome Science Group (Genome Network Project Core Group) and the FANTOM Consortium"/>
        </authorList>
    </citation>
    <scope>NUCLEOTIDE SEQUENCE</scope>
    <source>
        <strain evidence="1">C57BL/6J</strain>
        <tissue evidence="1">Thymus</tissue>
    </source>
</reference>
<reference evidence="1" key="7">
    <citation type="journal article" date="2005" name="Science">
        <title>The Transcriptional Landscape of the Mammalian Genome.</title>
        <authorList>
            <consortium name="The FANTOM Consortium"/>
            <consortium name="Riken Genome Exploration Research Group and Genome Science Group (Genome Network Project Core Group)"/>
        </authorList>
    </citation>
    <scope>NUCLEOTIDE SEQUENCE</scope>
    <source>
        <strain evidence="1">C57BL/6J</strain>
        <tissue evidence="1">Thymus</tissue>
    </source>
</reference>
<reference evidence="1" key="1">
    <citation type="journal article" date="1999" name="Methods Enzymol.">
        <title>High-efficiency full-length cDNA cloning.</title>
        <authorList>
            <person name="Carninci P."/>
            <person name="Hayashizaki Y."/>
        </authorList>
    </citation>
    <scope>NUCLEOTIDE SEQUENCE</scope>
    <source>
        <strain evidence="1">C57BL/6J</strain>
        <tissue evidence="1">Thymus</tissue>
    </source>
</reference>
<reference evidence="1" key="5">
    <citation type="journal article" date="2002" name="Nature">
        <title>Analysis of the mouse transcriptome based on functional annotation of 60,770 full-length cDNAs.</title>
        <authorList>
            <consortium name="The FANTOM Consortium and the RIKEN Genome Exploration Research Group Phase I and II Team"/>
        </authorList>
    </citation>
    <scope>NUCLEOTIDE SEQUENCE</scope>
    <source>
        <strain evidence="1">C57BL/6J</strain>
        <tissue evidence="1">Thymus</tissue>
    </source>
</reference>
<reference evidence="1" key="3">
    <citation type="journal article" date="2000" name="Genome Res.">
        <title>RIKEN integrated sequence analysis (RISA) system--384-format sequencing pipeline with 384 multicapillary sequencer.</title>
        <authorList>
            <person name="Shibata K."/>
            <person name="Itoh M."/>
            <person name="Aizawa K."/>
            <person name="Nagaoka S."/>
            <person name="Sasaki N."/>
            <person name="Carninci P."/>
            <person name="Konno H."/>
            <person name="Akiyama J."/>
            <person name="Nishi K."/>
            <person name="Kitsunai T."/>
            <person name="Tashiro H."/>
            <person name="Itoh M."/>
            <person name="Sumi N."/>
            <person name="Ishii Y."/>
            <person name="Nakamura S."/>
            <person name="Hazama M."/>
            <person name="Nishine T."/>
            <person name="Harada A."/>
            <person name="Yamamoto R."/>
            <person name="Matsumoto H."/>
            <person name="Sakaguchi S."/>
            <person name="Ikegami T."/>
            <person name="Kashiwagi K."/>
            <person name="Fujiwake S."/>
            <person name="Inoue K."/>
            <person name="Togawa Y."/>
            <person name="Izawa M."/>
            <person name="Ohara E."/>
            <person name="Watahiki M."/>
            <person name="Yoneda Y."/>
            <person name="Ishikawa T."/>
            <person name="Ozawa K."/>
            <person name="Tanaka T."/>
            <person name="Matsuura S."/>
            <person name="Kawai J."/>
            <person name="Okazaki Y."/>
            <person name="Muramatsu M."/>
            <person name="Inoue Y."/>
            <person name="Kira A."/>
            <person name="Hayashizaki Y."/>
        </authorList>
    </citation>
    <scope>NUCLEOTIDE SEQUENCE</scope>
    <source>
        <strain evidence="1">C57BL/6J</strain>
        <tissue evidence="1">Thymus</tissue>
    </source>
</reference>
<name>Q3TEK5_MOUSE</name>
<organism evidence="1">
    <name type="scientific">Mus musculus</name>
    <name type="common">Mouse</name>
    <dbReference type="NCBI Taxonomy" id="10090"/>
    <lineage>
        <taxon>Eukaryota</taxon>
        <taxon>Metazoa</taxon>
        <taxon>Chordata</taxon>
        <taxon>Craniata</taxon>
        <taxon>Vertebrata</taxon>
        <taxon>Euteleostomi</taxon>
        <taxon>Mammalia</taxon>
        <taxon>Eutheria</taxon>
        <taxon>Euarchontoglires</taxon>
        <taxon>Glires</taxon>
        <taxon>Rodentia</taxon>
        <taxon>Myomorpha</taxon>
        <taxon>Muroidea</taxon>
        <taxon>Muridae</taxon>
        <taxon>Murinae</taxon>
        <taxon>Mus</taxon>
        <taxon>Mus</taxon>
    </lineage>
</organism>
<sequence length="53" mass="5961">MFCAFVNAVLDRLAPPPPLLNSMAVLKRLHTEPSIIFVMCEKDANYCYTSSNQ</sequence>
<reference evidence="1" key="2">
    <citation type="journal article" date="2000" name="Genome Res.">
        <title>Normalization and subtraction of cap-trapper-selected cDNAs to prepare full-length cDNA libraries for rapid discovery of new genes.</title>
        <authorList>
            <person name="Carninci P."/>
            <person name="Shibata Y."/>
            <person name="Hayatsu N."/>
            <person name="Sugahara Y."/>
            <person name="Shibata K."/>
            <person name="Itoh M."/>
            <person name="Konno H."/>
            <person name="Okazaki Y."/>
            <person name="Muramatsu M."/>
            <person name="Hayashizaki Y."/>
        </authorList>
    </citation>
    <scope>NUCLEOTIDE SEQUENCE</scope>
    <source>
        <strain evidence="1">C57BL/6J</strain>
        <tissue evidence="1">Thymus</tissue>
    </source>
</reference>
<gene>
    <name evidence="2" type="primary">Cdkn1b</name>
</gene>
<accession>Q3TEK5</accession>